<proteinExistence type="predicted"/>
<evidence type="ECO:0000313" key="1">
    <source>
        <dbReference type="EMBL" id="MFD1645559.1"/>
    </source>
</evidence>
<organism evidence="1 2">
    <name type="scientific">Haloarchaeobius litoreus</name>
    <dbReference type="NCBI Taxonomy" id="755306"/>
    <lineage>
        <taxon>Archaea</taxon>
        <taxon>Methanobacteriati</taxon>
        <taxon>Methanobacteriota</taxon>
        <taxon>Stenosarchaea group</taxon>
        <taxon>Halobacteria</taxon>
        <taxon>Halobacteriales</taxon>
        <taxon>Halorubellaceae</taxon>
        <taxon>Haloarchaeobius</taxon>
    </lineage>
</organism>
<name>A0ABD6DGY5_9EURY</name>
<reference evidence="1 2" key="1">
    <citation type="journal article" date="2019" name="Int. J. Syst. Evol. Microbiol.">
        <title>The Global Catalogue of Microorganisms (GCM) 10K type strain sequencing project: providing services to taxonomists for standard genome sequencing and annotation.</title>
        <authorList>
            <consortium name="The Broad Institute Genomics Platform"/>
            <consortium name="The Broad Institute Genome Sequencing Center for Infectious Disease"/>
            <person name="Wu L."/>
            <person name="Ma J."/>
        </authorList>
    </citation>
    <scope>NUCLEOTIDE SEQUENCE [LARGE SCALE GENOMIC DNA]</scope>
    <source>
        <strain evidence="1 2">CGMCC 1.10390</strain>
    </source>
</reference>
<dbReference type="EMBL" id="JBHUDO010000002">
    <property type="protein sequence ID" value="MFD1645559.1"/>
    <property type="molecule type" value="Genomic_DNA"/>
</dbReference>
<evidence type="ECO:0000313" key="2">
    <source>
        <dbReference type="Proteomes" id="UP001597034"/>
    </source>
</evidence>
<accession>A0ABD6DGY5</accession>
<comment type="caution">
    <text evidence="1">The sequence shown here is derived from an EMBL/GenBank/DDBJ whole genome shotgun (WGS) entry which is preliminary data.</text>
</comment>
<dbReference type="InterPro" id="IPR036388">
    <property type="entry name" value="WH-like_DNA-bd_sf"/>
</dbReference>
<dbReference type="Gene3D" id="1.10.10.10">
    <property type="entry name" value="Winged helix-like DNA-binding domain superfamily/Winged helix DNA-binding domain"/>
    <property type="match status" value="1"/>
</dbReference>
<dbReference type="Proteomes" id="UP001597034">
    <property type="component" value="Unassembled WGS sequence"/>
</dbReference>
<gene>
    <name evidence="1" type="ORF">ACFSBL_07680</name>
</gene>
<dbReference type="RefSeq" id="WP_256398925.1">
    <property type="nucleotide sequence ID" value="NZ_JANHJR010000001.1"/>
</dbReference>
<sequence>MNERLPAHWMVMLDERILEYLDSKGLSSPGLMSKECSFNAKPSRVRERCKVLTYAGLIAPLSREHQVYEITSQGQEYLAGELDARYRPNPHAVRFDYFSRV</sequence>
<keyword evidence="2" id="KW-1185">Reference proteome</keyword>
<dbReference type="AlphaFoldDB" id="A0ABD6DGY5"/>
<protein>
    <submittedName>
        <fullName evidence="1">Winged helix-turn-helix domain-containing protein</fullName>
    </submittedName>
</protein>